<comment type="caution">
    <text evidence="2">The sequence shown here is derived from an EMBL/GenBank/DDBJ whole genome shotgun (WGS) entry which is preliminary data.</text>
</comment>
<evidence type="ECO:0000313" key="2">
    <source>
        <dbReference type="EMBL" id="RKK45263.1"/>
    </source>
</evidence>
<name>A0A420M5X3_FUSOX</name>
<gene>
    <name evidence="2" type="ORF">BFJ69_g18265</name>
</gene>
<dbReference type="Proteomes" id="UP000285084">
    <property type="component" value="Unassembled WGS sequence"/>
</dbReference>
<sequence>MAPCYAEAADDAAQGKKAGNKKRHRNGYEDGSAVLVE</sequence>
<reference evidence="2 3" key="1">
    <citation type="journal article" date="2018" name="Sci. Rep.">
        <title>Characterisation of pathogen-specific regions and novel effector candidates in Fusarium oxysporum f. sp. cepae.</title>
        <authorList>
            <person name="Armitage A.D."/>
            <person name="Taylor A."/>
            <person name="Sobczyk M.K."/>
            <person name="Baxter L."/>
            <person name="Greenfield B.P."/>
            <person name="Bates H.J."/>
            <person name="Wilson F."/>
            <person name="Jackson A.C."/>
            <person name="Ott S."/>
            <person name="Harrison R.J."/>
            <person name="Clarkson J.P."/>
        </authorList>
    </citation>
    <scope>NUCLEOTIDE SEQUENCE [LARGE SCALE GENOMIC DNA]</scope>
    <source>
        <strain evidence="2 3">Fo_A13</strain>
    </source>
</reference>
<proteinExistence type="predicted"/>
<dbReference type="EMBL" id="MRCX01001661">
    <property type="protein sequence ID" value="RKK45263.1"/>
    <property type="molecule type" value="Genomic_DNA"/>
</dbReference>
<protein>
    <submittedName>
        <fullName evidence="2">Uncharacterized protein</fullName>
    </submittedName>
</protein>
<accession>A0A420M5X3</accession>
<organism evidence="2 3">
    <name type="scientific">Fusarium oxysporum</name>
    <name type="common">Fusarium vascular wilt</name>
    <dbReference type="NCBI Taxonomy" id="5507"/>
    <lineage>
        <taxon>Eukaryota</taxon>
        <taxon>Fungi</taxon>
        <taxon>Dikarya</taxon>
        <taxon>Ascomycota</taxon>
        <taxon>Pezizomycotina</taxon>
        <taxon>Sordariomycetes</taxon>
        <taxon>Hypocreomycetidae</taxon>
        <taxon>Hypocreales</taxon>
        <taxon>Nectriaceae</taxon>
        <taxon>Fusarium</taxon>
        <taxon>Fusarium oxysporum species complex</taxon>
    </lineage>
</organism>
<dbReference type="AlphaFoldDB" id="A0A420M5X3"/>
<evidence type="ECO:0000313" key="3">
    <source>
        <dbReference type="Proteomes" id="UP000285084"/>
    </source>
</evidence>
<feature type="region of interest" description="Disordered" evidence="1">
    <location>
        <begin position="1"/>
        <end position="37"/>
    </location>
</feature>
<evidence type="ECO:0000256" key="1">
    <source>
        <dbReference type="SAM" id="MobiDB-lite"/>
    </source>
</evidence>